<sequence length="262" mass="30039">MPSAARQFRIRSLCFHTSKASMSLCATAVGRPDLRSVDIDRMFEIYSACYQDTCRARFEQDLDDKTHCVVLRDTHDTIMGFTTLKLFEMSWDNQPCKFIFSGDTIITPEHWGSQQLAFAWSRLVGDLWRQAPDVPLYWFLICKGHRTYRYLRAMVLDYAPRAGHSTAPRVQALMDHLAYTRFGDAYDPATGVLSFKTPQGRLSAELALISENHAKLPEVEYFLQKNPGYAEGDELVCLCRLAPKNLRPLARRLFMTEQYSAC</sequence>
<dbReference type="SUPFAM" id="SSF55729">
    <property type="entry name" value="Acyl-CoA N-acyltransferases (Nat)"/>
    <property type="match status" value="1"/>
</dbReference>
<accession>A0A0Q0IMJ5</accession>
<protein>
    <submittedName>
        <fullName evidence="1">Uncharacterized protein</fullName>
    </submittedName>
</protein>
<name>A0A0Q0IMJ5_PSEAP</name>
<dbReference type="InterPro" id="IPR016181">
    <property type="entry name" value="Acyl_CoA_acyltransferase"/>
</dbReference>
<dbReference type="Proteomes" id="UP000274541">
    <property type="component" value="Unassembled WGS sequence"/>
</dbReference>
<evidence type="ECO:0000313" key="1">
    <source>
        <dbReference type="EMBL" id="RMO61196.1"/>
    </source>
</evidence>
<comment type="caution">
    <text evidence="1">The sequence shown here is derived from an EMBL/GenBank/DDBJ whole genome shotgun (WGS) entry which is preliminary data.</text>
</comment>
<organism evidence="1 2">
    <name type="scientific">Pseudomonas syringae pv. aptata</name>
    <dbReference type="NCBI Taxonomy" id="83167"/>
    <lineage>
        <taxon>Bacteria</taxon>
        <taxon>Pseudomonadati</taxon>
        <taxon>Pseudomonadota</taxon>
        <taxon>Gammaproteobacteria</taxon>
        <taxon>Pseudomonadales</taxon>
        <taxon>Pseudomonadaceae</taxon>
        <taxon>Pseudomonas</taxon>
        <taxon>Pseudomonas syringae</taxon>
    </lineage>
</organism>
<reference evidence="1 2" key="1">
    <citation type="submission" date="2018-08" db="EMBL/GenBank/DDBJ databases">
        <title>Recombination of ecologically and evolutionarily significant loci maintains genetic cohesion in the Pseudomonas syringae species complex.</title>
        <authorList>
            <person name="Dillon M."/>
            <person name="Thakur S."/>
            <person name="Almeida R.N.D."/>
            <person name="Weir B.S."/>
            <person name="Guttman D.S."/>
        </authorList>
    </citation>
    <scope>NUCLEOTIDE SEQUENCE [LARGE SCALE GENOMIC DNA]</scope>
    <source>
        <strain evidence="1 2">ICMP 4388</strain>
    </source>
</reference>
<proteinExistence type="predicted"/>
<dbReference type="AlphaFoldDB" id="A0A0Q0IMJ5"/>
<dbReference type="EMBL" id="RBPX01000287">
    <property type="protein sequence ID" value="RMO61196.1"/>
    <property type="molecule type" value="Genomic_DNA"/>
</dbReference>
<gene>
    <name evidence="1" type="ORF">ALQ37_05482</name>
</gene>
<evidence type="ECO:0000313" key="2">
    <source>
        <dbReference type="Proteomes" id="UP000274541"/>
    </source>
</evidence>